<dbReference type="EMBL" id="SSNT01000007">
    <property type="protein sequence ID" value="THF80269.1"/>
    <property type="molecule type" value="Genomic_DNA"/>
</dbReference>
<evidence type="ECO:0000313" key="2">
    <source>
        <dbReference type="Proteomes" id="UP000310334"/>
    </source>
</evidence>
<comment type="caution">
    <text evidence="1">The sequence shown here is derived from an EMBL/GenBank/DDBJ whole genome shotgun (WGS) entry which is preliminary data.</text>
</comment>
<gene>
    <name evidence="1" type="ORF">E6W99_11065</name>
</gene>
<dbReference type="AlphaFoldDB" id="A0A4S4BYP0"/>
<dbReference type="GO" id="GO:0016787">
    <property type="term" value="F:hydrolase activity"/>
    <property type="evidence" value="ECO:0007669"/>
    <property type="project" value="UniProtKB-KW"/>
</dbReference>
<name>A0A4S4BYP0_9BACI</name>
<proteinExistence type="predicted"/>
<protein>
    <submittedName>
        <fullName evidence="1">Tannase/feruloyl esterase family alpha/beta hydrolase</fullName>
    </submittedName>
</protein>
<dbReference type="Proteomes" id="UP000310334">
    <property type="component" value="Unassembled WGS sequence"/>
</dbReference>
<organism evidence="1 2">
    <name type="scientific">Metabacillus sediminilitoris</name>
    <dbReference type="NCBI Taxonomy" id="2567941"/>
    <lineage>
        <taxon>Bacteria</taxon>
        <taxon>Bacillati</taxon>
        <taxon>Bacillota</taxon>
        <taxon>Bacilli</taxon>
        <taxon>Bacillales</taxon>
        <taxon>Bacillaceae</taxon>
        <taxon>Metabacillus</taxon>
    </lineage>
</organism>
<keyword evidence="1" id="KW-0378">Hydrolase</keyword>
<sequence length="38" mass="4164">MVIKGIWIDHALLCEFPSWSKYKGTGGVNAASSYSCSR</sequence>
<accession>A0A4S4BYP0</accession>
<reference evidence="1 2" key="1">
    <citation type="submission" date="2019-04" db="EMBL/GenBank/DDBJ databases">
        <title>Bacillus sediminilitoris sp. nov., isolated from a tidal flat sediment on the East China Sea.</title>
        <authorList>
            <person name="Wei Y."/>
            <person name="Mao H."/>
            <person name="Fang J."/>
        </authorList>
    </citation>
    <scope>NUCLEOTIDE SEQUENCE [LARGE SCALE GENOMIC DNA]</scope>
    <source>
        <strain evidence="1 2">DSL-17</strain>
    </source>
</reference>
<evidence type="ECO:0000313" key="1">
    <source>
        <dbReference type="EMBL" id="THF80269.1"/>
    </source>
</evidence>
<keyword evidence="2" id="KW-1185">Reference proteome</keyword>
<dbReference type="OrthoDB" id="7197884at2"/>